<evidence type="ECO:0000313" key="2">
    <source>
        <dbReference type="EMBL" id="EXM38478.1"/>
    </source>
</evidence>
<dbReference type="EMBL" id="JEOB01000004">
    <property type="protein sequence ID" value="EXM38478.1"/>
    <property type="molecule type" value="Genomic_DNA"/>
</dbReference>
<proteinExistence type="predicted"/>
<comment type="caution">
    <text evidence="2">The sequence shown here is derived from an EMBL/GenBank/DDBJ whole genome shotgun (WGS) entry which is preliminary data.</text>
</comment>
<reference evidence="2 3" key="1">
    <citation type="submission" date="2013-06" db="EMBL/GenBank/DDBJ databases">
        <title>Rumen cellulosomics: divergent fiber-degrading strategies revealed by comparative genome-wide analysis of six Ruminococcal strains.</title>
        <authorList>
            <person name="Dassa B."/>
            <person name="Borovok I."/>
            <person name="Lamed R."/>
            <person name="Flint H."/>
            <person name="Yeoman C.J."/>
            <person name="White B."/>
            <person name="Bayer E.A."/>
        </authorList>
    </citation>
    <scope>NUCLEOTIDE SEQUENCE [LARGE SCALE GENOMIC DNA]</scope>
    <source>
        <strain evidence="2 3">SY3</strain>
    </source>
</reference>
<evidence type="ECO:0000256" key="1">
    <source>
        <dbReference type="SAM" id="Phobius"/>
    </source>
</evidence>
<dbReference type="Proteomes" id="UP000021369">
    <property type="component" value="Unassembled WGS sequence"/>
</dbReference>
<keyword evidence="1" id="KW-1133">Transmembrane helix</keyword>
<sequence>MKNIITGIVMSVAIMTTVTYYIPSTIKVPIIRNGVTTWVTQYIDASYGTSNSTPQYKVTYYNGQKVLTKCN</sequence>
<organism evidence="2 3">
    <name type="scientific">Ruminococcus albus SY3</name>
    <dbReference type="NCBI Taxonomy" id="1341156"/>
    <lineage>
        <taxon>Bacteria</taxon>
        <taxon>Bacillati</taxon>
        <taxon>Bacillota</taxon>
        <taxon>Clostridia</taxon>
        <taxon>Eubacteriales</taxon>
        <taxon>Oscillospiraceae</taxon>
        <taxon>Ruminococcus</taxon>
    </lineage>
</organism>
<keyword evidence="1" id="KW-0812">Transmembrane</keyword>
<keyword evidence="1" id="KW-0472">Membrane</keyword>
<accession>A0A011VV89</accession>
<dbReference type="AlphaFoldDB" id="A0A011VV89"/>
<name>A0A011VV89_RUMAL</name>
<evidence type="ECO:0000313" key="3">
    <source>
        <dbReference type="Proteomes" id="UP000021369"/>
    </source>
</evidence>
<keyword evidence="3" id="KW-1185">Reference proteome</keyword>
<feature type="transmembrane region" description="Helical" evidence="1">
    <location>
        <begin position="6"/>
        <end position="23"/>
    </location>
</feature>
<gene>
    <name evidence="2" type="ORF">RASY3_14145</name>
</gene>
<protein>
    <submittedName>
        <fullName evidence="2">Uncharacterized protein</fullName>
    </submittedName>
</protein>